<dbReference type="Proteomes" id="UP000030711">
    <property type="component" value="Unassembled WGS sequence"/>
</dbReference>
<dbReference type="Gramene" id="KCW45516">
    <property type="protein sequence ID" value="KCW45516"/>
    <property type="gene ID" value="EUGRSUZ_L00748"/>
</dbReference>
<keyword evidence="3" id="KW-1185">Reference proteome</keyword>
<organism evidence="2">
    <name type="scientific">Eucalyptus grandis</name>
    <name type="common">Flooded gum</name>
    <dbReference type="NCBI Taxonomy" id="71139"/>
    <lineage>
        <taxon>Eukaryota</taxon>
        <taxon>Viridiplantae</taxon>
        <taxon>Streptophyta</taxon>
        <taxon>Embryophyta</taxon>
        <taxon>Tracheophyta</taxon>
        <taxon>Spermatophyta</taxon>
        <taxon>Magnoliopsida</taxon>
        <taxon>eudicotyledons</taxon>
        <taxon>Gunneridae</taxon>
        <taxon>Pentapetalae</taxon>
        <taxon>rosids</taxon>
        <taxon>malvids</taxon>
        <taxon>Myrtales</taxon>
        <taxon>Myrtaceae</taxon>
        <taxon>Myrtoideae</taxon>
        <taxon>Eucalypteae</taxon>
        <taxon>Eucalyptus</taxon>
    </lineage>
</organism>
<reference evidence="1" key="4">
    <citation type="submission" date="2023-07" db="EMBL/GenBank/DDBJ databases">
        <authorList>
            <person name="Myburg A.A."/>
            <person name="Grattapaglia D."/>
            <person name="Tuskan G.A."/>
            <person name="Hellsten U."/>
            <person name="Hayes R.D."/>
            <person name="Grimwood J."/>
            <person name="Jenkins J."/>
            <person name="Lindquist E."/>
            <person name="Tice H."/>
            <person name="Bauer D."/>
            <person name="Goodstein D.M."/>
            <person name="Dubchak I."/>
            <person name="Poliakov A."/>
            <person name="Mizrachi E."/>
            <person name="Kullan A.R."/>
            <person name="Hussey S.G."/>
            <person name="Pinard D."/>
            <person name="Van D.M."/>
            <person name="Singh P."/>
            <person name="Van J.I."/>
            <person name="Silva-Junior O.B."/>
            <person name="Togawa R.C."/>
            <person name="Pappas M.R."/>
            <person name="Faria D.A."/>
            <person name="Sansaloni C.P."/>
            <person name="Petroli C.D."/>
            <person name="Yang X."/>
            <person name="Ranjan P."/>
            <person name="Tschaplinski T.J."/>
            <person name="Ye C.Y."/>
            <person name="Li T."/>
            <person name="Sterck L."/>
            <person name="Vanneste K."/>
            <person name="Murat F."/>
            <person name="Soler M."/>
            <person name="Clemente H.S."/>
            <person name="Saidi N."/>
            <person name="Cassan-Wang H."/>
            <person name="Dunand C."/>
            <person name="Hefer C.A."/>
            <person name="Bornberg-Bauer E."/>
            <person name="Kersting A.R."/>
            <person name="Vining K."/>
            <person name="Amarasinghe V."/>
            <person name="Ranik M."/>
            <person name="Naithani S."/>
            <person name="Elser J."/>
            <person name="Boyd A.E."/>
            <person name="Liston A."/>
            <person name="Spatafora J.W."/>
            <person name="Dharmwardhana P."/>
            <person name="Raja R."/>
            <person name="Sullivan C."/>
            <person name="Romanel E."/>
            <person name="Alves-Ferreira M."/>
            <person name="Kulheim C."/>
            <person name="Foley W."/>
            <person name="Carocha V."/>
            <person name="Paiva J."/>
            <person name="Kudrna D."/>
            <person name="Brommonschenkel S.H."/>
            <person name="Pasquali G."/>
            <person name="Byrne M."/>
            <person name="Rigault P."/>
            <person name="Tibbits J."/>
            <person name="Spokevicius A."/>
            <person name="Jones R.C."/>
            <person name="Steane D.A."/>
            <person name="Vaillancourt R.E."/>
            <person name="Potts B.M."/>
            <person name="Joubert F."/>
            <person name="Barry K."/>
            <person name="Pappas G.J."/>
            <person name="Strauss S.H."/>
            <person name="Jaiswal P."/>
            <person name="Grima-Pettenati J."/>
            <person name="Salse J."/>
            <person name="Van D.P."/>
            <person name="Rokhsar D.S."/>
            <person name="Schmutz J."/>
        </authorList>
    </citation>
    <scope>NUCLEOTIDE SEQUENCE</scope>
    <source>
        <tissue evidence="1">Leaf extractions</tissue>
    </source>
</reference>
<dbReference type="Gramene" id="KCW45517">
    <property type="protein sequence ID" value="KCW45517"/>
    <property type="gene ID" value="EUGRSUZ_L00749"/>
</dbReference>
<dbReference type="EMBL" id="MU848293">
    <property type="protein sequence ID" value="KAK2633003.1"/>
    <property type="molecule type" value="Genomic_DNA"/>
</dbReference>
<reference evidence="1" key="2">
    <citation type="journal article" date="2014" name="Nature">
        <title>The genome of Eucalyptus grandis.</title>
        <authorList>
            <person name="Myburg A.A."/>
            <person name="Grattapaglia D."/>
            <person name="Tuskan G.A."/>
            <person name="Hellsten U."/>
            <person name="Hayes R.D."/>
            <person name="Grimwood J."/>
            <person name="Jenkins J."/>
            <person name="Lindquist E."/>
            <person name="Tice H."/>
            <person name="Bauer D."/>
            <person name="Goodstein D.M."/>
            <person name="Dubchak I."/>
            <person name="Poliakov A."/>
            <person name="Mizrachi E."/>
            <person name="Kullan A.R."/>
            <person name="Hussey S.G."/>
            <person name="Pinard D."/>
            <person name="van der Merwe K."/>
            <person name="Singh P."/>
            <person name="van Jaarsveld I."/>
            <person name="Silva-Junior O.B."/>
            <person name="Togawa R.C."/>
            <person name="Pappas M.R."/>
            <person name="Faria D.A."/>
            <person name="Sansaloni C.P."/>
            <person name="Petroli C.D."/>
            <person name="Yang X."/>
            <person name="Ranjan P."/>
            <person name="Tschaplinski T.J."/>
            <person name="Ye C.Y."/>
            <person name="Li T."/>
            <person name="Sterck L."/>
            <person name="Vanneste K."/>
            <person name="Murat F."/>
            <person name="Soler M."/>
            <person name="Clemente H.S."/>
            <person name="Saidi N."/>
            <person name="Cassan-Wang H."/>
            <person name="Dunand C."/>
            <person name="Hefer C.A."/>
            <person name="Bornberg-Bauer E."/>
            <person name="Kersting A.R."/>
            <person name="Vining K."/>
            <person name="Amarasinghe V."/>
            <person name="Ranik M."/>
            <person name="Naithani S."/>
            <person name="Elser J."/>
            <person name="Boyd A.E."/>
            <person name="Liston A."/>
            <person name="Spatafora J.W."/>
            <person name="Dharmwardhana P."/>
            <person name="Raja R."/>
            <person name="Sullivan C."/>
            <person name="Romanel E."/>
            <person name="Alves-Ferreira M."/>
            <person name="Kulheim C."/>
            <person name="Foley W."/>
            <person name="Carocha V."/>
            <person name="Paiva J."/>
            <person name="Kudrna D."/>
            <person name="Brommonschenkel S.H."/>
            <person name="Pasquali G."/>
            <person name="Byrne M."/>
            <person name="Rigault P."/>
            <person name="Tibbits J."/>
            <person name="Spokevicius A."/>
            <person name="Jones R.C."/>
            <person name="Steane D.A."/>
            <person name="Vaillancourt R.E."/>
            <person name="Potts B.M."/>
            <person name="Joubert F."/>
            <person name="Barry K."/>
            <person name="Pappas G.J."/>
            <person name="Strauss S.H."/>
            <person name="Jaiswal P."/>
            <person name="Grima-Pettenati J."/>
            <person name="Salse J."/>
            <person name="Van de Peer Y."/>
            <person name="Rokhsar D.S."/>
            <person name="Schmutz J."/>
        </authorList>
    </citation>
    <scope>NUCLEOTIDE SEQUENCE</scope>
    <source>
        <tissue evidence="1">Leaf extractions</tissue>
    </source>
</reference>
<reference evidence="2" key="1">
    <citation type="submission" date="2013-07" db="EMBL/GenBank/DDBJ databases">
        <title>The genome of Eucalyptus grandis.</title>
        <authorList>
            <person name="Schmutz J."/>
            <person name="Hayes R."/>
            <person name="Myburg A."/>
            <person name="Tuskan G."/>
            <person name="Grattapaglia D."/>
            <person name="Rokhsar D.S."/>
        </authorList>
    </citation>
    <scope>NUCLEOTIDE SEQUENCE</scope>
    <source>
        <tissue evidence="2">Leaf extractions</tissue>
    </source>
</reference>
<proteinExistence type="predicted"/>
<name>A0A058ZUS3_EUCGR</name>
<sequence length="73" mass="7801">MNAGSRFLYGVNSLSLSKNDIWRPFLRAIGDRTLPGRFPCAPVTTTVVSSLAKLASTIIASGSEADDASMRKI</sequence>
<reference evidence="1" key="3">
    <citation type="submission" date="2023-04" db="EMBL/GenBank/DDBJ databases">
        <title>WGS assembly of Eucalyptus grandis.</title>
        <authorList>
            <person name="Myburg A."/>
            <person name="Grattapaglia D."/>
            <person name="Tuskan G."/>
            <person name="Hellsten U."/>
            <person name="Hayes R."/>
            <person name="Grimwood J."/>
            <person name="Jenkins J."/>
            <person name="Lindquist E."/>
            <person name="Tice H."/>
            <person name="Bauer D."/>
            <person name="Goodstein D."/>
            <person name="Dubchak I."/>
            <person name="Poliakov A."/>
            <person name="Mizrachi E."/>
            <person name="Kullan A."/>
            <person name="Hussey S."/>
            <person name="Pinard D."/>
            <person name="Van D."/>
            <person name="Singh P."/>
            <person name="Van J."/>
            <person name="Silva-Junior O."/>
            <person name="Togawa R."/>
            <person name="Pappas M."/>
            <person name="Faria D."/>
            <person name="Sansaloni C."/>
            <person name="Petroli C."/>
            <person name="Yang X."/>
            <person name="Ranjan P."/>
            <person name="Tschaplinski T."/>
            <person name="Ye C."/>
            <person name="Li T."/>
            <person name="Sterck L."/>
            <person name="Vanneste K."/>
            <person name="Murat F."/>
            <person name="Soler M."/>
            <person name="Clemente H."/>
            <person name="Saidi N."/>
            <person name="Cassan-Wang H."/>
            <person name="Dunand C."/>
            <person name="Hefer C."/>
            <person name="Bornberg-Bauer E."/>
            <person name="Kersting A."/>
            <person name="Vining K."/>
            <person name="Amarasinghe V."/>
            <person name="Ranik M."/>
            <person name="Naithani S."/>
            <person name="Elser J."/>
            <person name="Boyd A."/>
            <person name="Liston A."/>
            <person name="Spatafora J."/>
            <person name="Dharmwardhana P."/>
            <person name="Raja R."/>
            <person name="Sullivan C."/>
            <person name="Romanel E."/>
            <person name="Alves-Ferreira M."/>
            <person name="Kulheim C."/>
            <person name="Foley W."/>
            <person name="Carocha V."/>
            <person name="Paiva J."/>
            <person name="Kudrna D."/>
            <person name="Brommonschenkel S."/>
            <person name="Pasquali G."/>
            <person name="Byrne M."/>
            <person name="Rigault P."/>
            <person name="Tibbits J."/>
            <person name="Spokevicius A."/>
            <person name="Jones R."/>
            <person name="Steane D."/>
            <person name="Vaillancourt R."/>
            <person name="Potts B."/>
            <person name="Joubert F."/>
            <person name="Barry K."/>
            <person name="Pappas G."/>
            <person name="Strauss S."/>
            <person name="Jaiswal P."/>
            <person name="Grima-Pettenati J."/>
            <person name="Salse J."/>
            <person name="Van D."/>
            <person name="Rokhsar D."/>
            <person name="Schmutz J."/>
        </authorList>
    </citation>
    <scope>NUCLEOTIDE SEQUENCE</scope>
    <source>
        <tissue evidence="1">Leaf extractions</tissue>
    </source>
</reference>
<evidence type="ECO:0000313" key="1">
    <source>
        <dbReference type="EMBL" id="KAK2633002.1"/>
    </source>
</evidence>
<dbReference type="EMBL" id="KK198807">
    <property type="protein sequence ID" value="KCW45517.1"/>
    <property type="molecule type" value="Genomic_DNA"/>
</dbReference>
<dbReference type="AlphaFoldDB" id="A0A058ZUS3"/>
<accession>A0A058ZUS3</accession>
<dbReference type="EMBL" id="MU848293">
    <property type="protein sequence ID" value="KAK2633002.1"/>
    <property type="molecule type" value="Genomic_DNA"/>
</dbReference>
<protein>
    <submittedName>
        <fullName evidence="2">Uncharacterized protein</fullName>
    </submittedName>
</protein>
<evidence type="ECO:0000313" key="3">
    <source>
        <dbReference type="Proteomes" id="UP000030711"/>
    </source>
</evidence>
<gene>
    <name evidence="1" type="ORF">EUGRSUZ_L00748</name>
    <name evidence="2" type="ORF">EUGRSUZ_L00749</name>
</gene>
<dbReference type="EMBL" id="KK198807">
    <property type="protein sequence ID" value="KCW45516.1"/>
    <property type="molecule type" value="Genomic_DNA"/>
</dbReference>
<evidence type="ECO:0000313" key="2">
    <source>
        <dbReference type="EMBL" id="KCW45517.1"/>
    </source>
</evidence>